<dbReference type="InterPro" id="IPR046341">
    <property type="entry name" value="SET_dom_sf"/>
</dbReference>
<dbReference type="InterPro" id="IPR002893">
    <property type="entry name" value="Znf_MYND"/>
</dbReference>
<dbReference type="PROSITE" id="PS50865">
    <property type="entry name" value="ZF_MYND_2"/>
    <property type="match status" value="1"/>
</dbReference>
<evidence type="ECO:0000256" key="3">
    <source>
        <dbReference type="ARBA" id="ARBA00022833"/>
    </source>
</evidence>
<dbReference type="InterPro" id="IPR001214">
    <property type="entry name" value="SET_dom"/>
</dbReference>
<dbReference type="PROSITE" id="PS50280">
    <property type="entry name" value="SET"/>
    <property type="match status" value="1"/>
</dbReference>
<evidence type="ECO:0000259" key="7">
    <source>
        <dbReference type="PROSITE" id="PS50865"/>
    </source>
</evidence>
<dbReference type="OrthoDB" id="265717at2759"/>
<protein>
    <recommendedName>
        <fullName evidence="11">SET domain-containing protein</fullName>
    </recommendedName>
</protein>
<feature type="domain" description="MYND-type" evidence="7">
    <location>
        <begin position="214"/>
        <end position="270"/>
    </location>
</feature>
<dbReference type="Proteomes" id="UP000078595">
    <property type="component" value="Chromosome 9"/>
</dbReference>
<feature type="compositionally biased region" description="Low complexity" evidence="5">
    <location>
        <begin position="107"/>
        <end position="119"/>
    </location>
</feature>
<reference evidence="9" key="2">
    <citation type="submission" date="2013-07" db="EMBL/GenBank/DDBJ databases">
        <authorList>
            <consortium name="The Broad Institute Genome Sequencing Platform"/>
            <person name="Cuomo C."/>
            <person name="Litvintseva A."/>
            <person name="Chen Y."/>
            <person name="Heitman J."/>
            <person name="Sun S."/>
            <person name="Springer D."/>
            <person name="Dromer F."/>
            <person name="Young S.K."/>
            <person name="Zeng Q."/>
            <person name="Gargeya S."/>
            <person name="Fitzgerald M."/>
            <person name="Abouelleil A."/>
            <person name="Alvarado L."/>
            <person name="Berlin A.M."/>
            <person name="Chapman S.B."/>
            <person name="Dewar J."/>
            <person name="Goldberg J."/>
            <person name="Griggs A."/>
            <person name="Gujja S."/>
            <person name="Hansen M."/>
            <person name="Howarth C."/>
            <person name="Imamovic A."/>
            <person name="Larimer J."/>
            <person name="McCowan C."/>
            <person name="Murphy C."/>
            <person name="Pearson M."/>
            <person name="Priest M."/>
            <person name="Roberts A."/>
            <person name="Saif S."/>
            <person name="Shea T."/>
            <person name="Sykes S."/>
            <person name="Wortman J."/>
            <person name="Nusbaum C."/>
            <person name="Birren B."/>
        </authorList>
    </citation>
    <scope>NUCLEOTIDE SEQUENCE</scope>
    <source>
        <strain evidence="9">CBS 10117</strain>
    </source>
</reference>
<feature type="compositionally biased region" description="Low complexity" evidence="5">
    <location>
        <begin position="22"/>
        <end position="31"/>
    </location>
</feature>
<dbReference type="EMBL" id="CP144538">
    <property type="protein sequence ID" value="WWC64872.1"/>
    <property type="molecule type" value="Genomic_DNA"/>
</dbReference>
<reference evidence="8" key="1">
    <citation type="submission" date="2013-07" db="EMBL/GenBank/DDBJ databases">
        <title>The Genome Sequence of Cryptococcus dejecticola CBS10117.</title>
        <authorList>
            <consortium name="The Broad Institute Genome Sequencing Platform"/>
            <person name="Cuomo C."/>
            <person name="Litvintseva A."/>
            <person name="Chen Y."/>
            <person name="Heitman J."/>
            <person name="Sun S."/>
            <person name="Springer D."/>
            <person name="Dromer F."/>
            <person name="Young S.K."/>
            <person name="Zeng Q."/>
            <person name="Gargeya S."/>
            <person name="Fitzgerald M."/>
            <person name="Abouelleil A."/>
            <person name="Alvarado L."/>
            <person name="Berlin A.M."/>
            <person name="Chapman S.B."/>
            <person name="Dewar J."/>
            <person name="Goldberg J."/>
            <person name="Griggs A."/>
            <person name="Gujja S."/>
            <person name="Hansen M."/>
            <person name="Howarth C."/>
            <person name="Imamovic A."/>
            <person name="Larimer J."/>
            <person name="McCowan C."/>
            <person name="Murphy C."/>
            <person name="Pearson M."/>
            <person name="Priest M."/>
            <person name="Roberts A."/>
            <person name="Saif S."/>
            <person name="Shea T."/>
            <person name="Sykes S."/>
            <person name="Wortman J."/>
            <person name="Nusbaum C."/>
            <person name="Birren B."/>
        </authorList>
    </citation>
    <scope>NUCLEOTIDE SEQUENCE [LARGE SCALE GENOMIC DNA]</scope>
    <source>
        <strain evidence="8">CBS 10117</strain>
    </source>
</reference>
<dbReference type="RefSeq" id="XP_018261168.1">
    <property type="nucleotide sequence ID" value="XM_018410165.1"/>
</dbReference>
<feature type="domain" description="SET" evidence="6">
    <location>
        <begin position="169"/>
        <end position="472"/>
    </location>
</feature>
<evidence type="ECO:0000313" key="8">
    <source>
        <dbReference type="EMBL" id="OBR83326.1"/>
    </source>
</evidence>
<organism evidence="8">
    <name type="scientific">Kwoniella dejecticola CBS 10117</name>
    <dbReference type="NCBI Taxonomy" id="1296121"/>
    <lineage>
        <taxon>Eukaryota</taxon>
        <taxon>Fungi</taxon>
        <taxon>Dikarya</taxon>
        <taxon>Basidiomycota</taxon>
        <taxon>Agaricomycotina</taxon>
        <taxon>Tremellomycetes</taxon>
        <taxon>Tremellales</taxon>
        <taxon>Cryptococcaceae</taxon>
        <taxon>Kwoniella</taxon>
    </lineage>
</organism>
<dbReference type="GO" id="GO:0008270">
    <property type="term" value="F:zinc ion binding"/>
    <property type="evidence" value="ECO:0007669"/>
    <property type="project" value="UniProtKB-KW"/>
</dbReference>
<evidence type="ECO:0008006" key="11">
    <source>
        <dbReference type="Google" id="ProtNLM"/>
    </source>
</evidence>
<dbReference type="InterPro" id="IPR050869">
    <property type="entry name" value="H3K4_H4K5_MeTrfase"/>
</dbReference>
<dbReference type="SUPFAM" id="SSF144232">
    <property type="entry name" value="HIT/MYND zinc finger-like"/>
    <property type="match status" value="1"/>
</dbReference>
<dbReference type="Pfam" id="PF01753">
    <property type="entry name" value="zf-MYND"/>
    <property type="match status" value="1"/>
</dbReference>
<evidence type="ECO:0000259" key="6">
    <source>
        <dbReference type="PROSITE" id="PS50280"/>
    </source>
</evidence>
<dbReference type="GeneID" id="28970590"/>
<dbReference type="GO" id="GO:0005634">
    <property type="term" value="C:nucleus"/>
    <property type="evidence" value="ECO:0007669"/>
    <property type="project" value="TreeGrafter"/>
</dbReference>
<dbReference type="VEuPathDB" id="FungiDB:I303_06891"/>
<dbReference type="PANTHER" id="PTHR12197">
    <property type="entry name" value="HISTONE-LYSINE N-METHYLTRANSFERASE SMYD"/>
    <property type="match status" value="1"/>
</dbReference>
<dbReference type="Gene3D" id="2.170.270.10">
    <property type="entry name" value="SET domain"/>
    <property type="match status" value="1"/>
</dbReference>
<accession>A0A1A5ZZT6</accession>
<feature type="compositionally biased region" description="Low complexity" evidence="5">
    <location>
        <begin position="136"/>
        <end position="149"/>
    </location>
</feature>
<feature type="region of interest" description="Disordered" evidence="5">
    <location>
        <begin position="99"/>
        <end position="157"/>
    </location>
</feature>
<gene>
    <name evidence="8" type="ORF">I303_06891</name>
    <name evidence="9" type="ORF">I303_107486</name>
</gene>
<dbReference type="AlphaFoldDB" id="A0A1A5ZZT6"/>
<dbReference type="KEGG" id="kdj:28970590"/>
<evidence type="ECO:0000256" key="2">
    <source>
        <dbReference type="ARBA" id="ARBA00022771"/>
    </source>
</evidence>
<name>A0A1A5ZZT6_9TREE</name>
<keyword evidence="1" id="KW-0479">Metal-binding</keyword>
<evidence type="ECO:0000256" key="5">
    <source>
        <dbReference type="SAM" id="MobiDB-lite"/>
    </source>
</evidence>
<dbReference type="Gene3D" id="6.10.140.2220">
    <property type="match status" value="1"/>
</dbReference>
<evidence type="ECO:0000256" key="1">
    <source>
        <dbReference type="ARBA" id="ARBA00022723"/>
    </source>
</evidence>
<dbReference type="Gene3D" id="1.10.220.160">
    <property type="match status" value="1"/>
</dbReference>
<reference evidence="9" key="3">
    <citation type="submission" date="2024-02" db="EMBL/GenBank/DDBJ databases">
        <title>Comparative genomics of Cryptococcus and Kwoniella reveals pathogenesis evolution and contrasting modes of karyotype evolution via chromosome fusion or intercentromeric recombination.</title>
        <authorList>
            <person name="Coelho M.A."/>
            <person name="David-Palma M."/>
            <person name="Shea T."/>
            <person name="Bowers K."/>
            <person name="McGinley-Smith S."/>
            <person name="Mohammad A.W."/>
            <person name="Gnirke A."/>
            <person name="Yurkov A.M."/>
            <person name="Nowrousian M."/>
            <person name="Sun S."/>
            <person name="Cuomo C.A."/>
            <person name="Heitman J."/>
        </authorList>
    </citation>
    <scope>NUCLEOTIDE SEQUENCE</scope>
    <source>
        <strain evidence="9">CBS 10117</strain>
    </source>
</reference>
<dbReference type="STRING" id="1296121.A0A1A5ZZT6"/>
<dbReference type="EMBL" id="KI894034">
    <property type="protein sequence ID" value="OBR83326.1"/>
    <property type="molecule type" value="Genomic_DNA"/>
</dbReference>
<proteinExistence type="predicted"/>
<dbReference type="SUPFAM" id="SSF82199">
    <property type="entry name" value="SET domain"/>
    <property type="match status" value="1"/>
</dbReference>
<dbReference type="PANTHER" id="PTHR12197:SF251">
    <property type="entry name" value="EG:BACR7C10.4 PROTEIN"/>
    <property type="match status" value="1"/>
</dbReference>
<feature type="region of interest" description="Disordered" evidence="5">
    <location>
        <begin position="1"/>
        <end position="86"/>
    </location>
</feature>
<evidence type="ECO:0000313" key="10">
    <source>
        <dbReference type="Proteomes" id="UP000078595"/>
    </source>
</evidence>
<keyword evidence="2 4" id="KW-0863">Zinc-finger</keyword>
<evidence type="ECO:0000256" key="4">
    <source>
        <dbReference type="PROSITE-ProRule" id="PRU00134"/>
    </source>
</evidence>
<feature type="compositionally biased region" description="Basic and acidic residues" evidence="5">
    <location>
        <begin position="69"/>
        <end position="85"/>
    </location>
</feature>
<dbReference type="SMART" id="SM00317">
    <property type="entry name" value="SET"/>
    <property type="match status" value="1"/>
</dbReference>
<keyword evidence="10" id="KW-1185">Reference proteome</keyword>
<sequence length="728" mass="81264">MSSFKDLKKSRAARRGKGHGNGSSTTSNFTSIMKKVNGSANVNEKGAADEDDDQSEDYEDEHSEIEEDFDKKSSSPERRKKRGEDEILAQGIISNFLGRPFGTRFTSSSSKPGSTSLPPASRPSLNSQEEKGAVLSSCSAPGDISSSSGLSGGRDEASHKMYGKELDQAGIEVRHLSGRGRGMISQKNVQPGTVILKVQPAISTLQNPHFKKICHGCFLSVDERNIANSKTDYDRFESKLKLNRCSLCKVLHYCSKQCQVSDWPLHKHECIAFQRLRKMYLKTYPDKASSLNSRTTNEDDLSFANQSSDTIRALARIIWRRRVEREKNGGKDGEWWKQIESLESHLPISTEKEKMKLAQQAQHLQYYLSASIPLSNDKLAQEDILQPVNMQDFGFASLKELMHFCTAFHVNSFTLSSPSLSPIGVSNSPLMALSNHSCDPNAIVVFPDGGQNMELIAIKDIDIGDEILTSYIDISCPYDIRQRDIKDRYRFSCECTLCLESKDTSWIDPRWCVKHPGCVNGEKGRAKMPAPGNAQHVKVQCDSCGEEFGIDAKEVLRNVQKGEKILEQGERLELDTLTAKKEVEAIIPSLEKYLPDHSYPLLSLLRLSTLCNTPPQTPEELDTAIRHSKRASEASLHVYPENHAVATVTLCEYAKLLSLKDPNDRTAVNIETIDKLKFTMGILERAVDRCCLSCGKVNKGGIVGKEMKSYVDGCKRELDHMRRFNVPL</sequence>
<evidence type="ECO:0000313" key="9">
    <source>
        <dbReference type="EMBL" id="WWC64872.1"/>
    </source>
</evidence>
<feature type="compositionally biased region" description="Acidic residues" evidence="5">
    <location>
        <begin position="49"/>
        <end position="68"/>
    </location>
</feature>
<keyword evidence="3" id="KW-0862">Zinc</keyword>
<dbReference type="Pfam" id="PF00856">
    <property type="entry name" value="SET"/>
    <property type="match status" value="1"/>
</dbReference>